<protein>
    <submittedName>
        <fullName evidence="1">Uncharacterized protein</fullName>
    </submittedName>
</protein>
<reference evidence="1" key="1">
    <citation type="submission" date="2018-04" db="EMBL/GenBank/DDBJ databases">
        <title>Transcriptome assembly of Sipha flava.</title>
        <authorList>
            <person name="Scully E.D."/>
            <person name="Geib S.M."/>
            <person name="Palmer N.A."/>
            <person name="Koch K."/>
            <person name="Bradshaw J."/>
            <person name="Heng-Moss T."/>
            <person name="Sarath G."/>
        </authorList>
    </citation>
    <scope>NUCLEOTIDE SEQUENCE</scope>
</reference>
<sequence>MVGNVIVGKLSETFSKPFLLNCAQLEKCSLKTIVKLFNDSMSLLWPKGVKHENVLLFLTDAASYMVKFAVTINVFYTKMIHLICLAHGLHRIGETIRAKFSKVDKLIAEVKKIFLKAPSRVEKLNEMYPNLSHPSEPIITRWGTWLNAVKYYCENFEKIKDVVSTLDSTSAVSIQKAKHLLNIDDIKNNLIYISNNFGFLEDTIKQLETKKMTLVQNCS</sequence>
<dbReference type="AlphaFoldDB" id="A0A2S2PYT5"/>
<evidence type="ECO:0000313" key="1">
    <source>
        <dbReference type="EMBL" id="MBY70579.1"/>
    </source>
</evidence>
<dbReference type="InterPro" id="IPR012337">
    <property type="entry name" value="RNaseH-like_sf"/>
</dbReference>
<dbReference type="OrthoDB" id="6582565at2759"/>
<dbReference type="SUPFAM" id="SSF53098">
    <property type="entry name" value="Ribonuclease H-like"/>
    <property type="match status" value="1"/>
</dbReference>
<dbReference type="EMBL" id="GGMS01001376">
    <property type="protein sequence ID" value="MBY70579.1"/>
    <property type="molecule type" value="Transcribed_RNA"/>
</dbReference>
<name>A0A2S2PYT5_9HEMI</name>
<accession>A0A2S2PYT5</accession>
<gene>
    <name evidence="1" type="ORF">g.6101</name>
</gene>
<proteinExistence type="predicted"/>
<organism evidence="1">
    <name type="scientific">Sipha flava</name>
    <name type="common">yellow sugarcane aphid</name>
    <dbReference type="NCBI Taxonomy" id="143950"/>
    <lineage>
        <taxon>Eukaryota</taxon>
        <taxon>Metazoa</taxon>
        <taxon>Ecdysozoa</taxon>
        <taxon>Arthropoda</taxon>
        <taxon>Hexapoda</taxon>
        <taxon>Insecta</taxon>
        <taxon>Pterygota</taxon>
        <taxon>Neoptera</taxon>
        <taxon>Paraneoptera</taxon>
        <taxon>Hemiptera</taxon>
        <taxon>Sternorrhyncha</taxon>
        <taxon>Aphidomorpha</taxon>
        <taxon>Aphidoidea</taxon>
        <taxon>Aphididae</taxon>
        <taxon>Sipha</taxon>
    </lineage>
</organism>